<reference evidence="5" key="1">
    <citation type="submission" date="2022-07" db="EMBL/GenBank/DDBJ databases">
        <title>Fungi with potential for degradation of polypropylene.</title>
        <authorList>
            <person name="Gostincar C."/>
        </authorList>
    </citation>
    <scope>NUCLEOTIDE SEQUENCE</scope>
    <source>
        <strain evidence="5">EXF-13308</strain>
    </source>
</reference>
<dbReference type="Pfam" id="PF00962">
    <property type="entry name" value="A_deaminase"/>
    <property type="match status" value="1"/>
</dbReference>
<protein>
    <submittedName>
        <fullName evidence="5">Adenosine deaminase</fullName>
    </submittedName>
</protein>
<comment type="cofactor">
    <cofactor evidence="1">
        <name>Zn(2+)</name>
        <dbReference type="ChEBI" id="CHEBI:29105"/>
    </cofactor>
</comment>
<keyword evidence="6" id="KW-1185">Reference proteome</keyword>
<dbReference type="Gene3D" id="3.20.20.140">
    <property type="entry name" value="Metal-dependent hydrolases"/>
    <property type="match status" value="1"/>
</dbReference>
<dbReference type="SUPFAM" id="SSF51556">
    <property type="entry name" value="Metallo-dependent hydrolases"/>
    <property type="match status" value="1"/>
</dbReference>
<gene>
    <name evidence="5" type="ORF">NKR23_g3767</name>
</gene>
<evidence type="ECO:0000313" key="6">
    <source>
        <dbReference type="Proteomes" id="UP001174694"/>
    </source>
</evidence>
<dbReference type="EMBL" id="JANBVO010000008">
    <property type="protein sequence ID" value="KAJ9150353.1"/>
    <property type="molecule type" value="Genomic_DNA"/>
</dbReference>
<dbReference type="GO" id="GO:0006146">
    <property type="term" value="P:adenine catabolic process"/>
    <property type="evidence" value="ECO:0007669"/>
    <property type="project" value="TreeGrafter"/>
</dbReference>
<organism evidence="5 6">
    <name type="scientific">Pleurostoma richardsiae</name>
    <dbReference type="NCBI Taxonomy" id="41990"/>
    <lineage>
        <taxon>Eukaryota</taxon>
        <taxon>Fungi</taxon>
        <taxon>Dikarya</taxon>
        <taxon>Ascomycota</taxon>
        <taxon>Pezizomycotina</taxon>
        <taxon>Sordariomycetes</taxon>
        <taxon>Sordariomycetidae</taxon>
        <taxon>Calosphaeriales</taxon>
        <taxon>Pleurostomataceae</taxon>
        <taxon>Pleurostoma</taxon>
    </lineage>
</organism>
<comment type="caution">
    <text evidence="5">The sequence shown here is derived from an EMBL/GenBank/DDBJ whole genome shotgun (WGS) entry which is preliminary data.</text>
</comment>
<dbReference type="GO" id="GO:0005829">
    <property type="term" value="C:cytosol"/>
    <property type="evidence" value="ECO:0007669"/>
    <property type="project" value="TreeGrafter"/>
</dbReference>
<dbReference type="InterPro" id="IPR006330">
    <property type="entry name" value="Ado/ade_deaminase"/>
</dbReference>
<dbReference type="Proteomes" id="UP001174694">
    <property type="component" value="Unassembled WGS sequence"/>
</dbReference>
<accession>A0AA38RXS4</accession>
<dbReference type="InterPro" id="IPR001365">
    <property type="entry name" value="A_deaminase_dom"/>
</dbReference>
<sequence length="359" mass="40764">MNGLEIDPWIKALPKVELHIHIEGTLSPALRWKLAKRNNIPIQYKTFEELLDSYSVTYNHRPELFPDGRPTFFQAYFGGCQVLVEEDDFYELAMELLARARELNVRYLEPFFDLQAHTRRGVPAGTVLEGFLRAQRDGAARYGVHSNWILTFVRDDPVPEALAAYEAARPWARAPGGKGLFHAVGLASNEYDRPPMLFEEAFVRARRDGLKVTGHCDVDQKDHDEHIRQMIYGVCGGAGADRIDHGLDVHARPDLMAGLRERGIGLTLCPHAYNRRQRTEVLFPKIRRVFDEGVKFCVNSDDPAYMHGVWIDGAMQKAYTYCGFTKADMVGLVRNGVDMCWADEEIKKAILKELDAVEV</sequence>
<dbReference type="AlphaFoldDB" id="A0AA38RXS4"/>
<evidence type="ECO:0000256" key="3">
    <source>
        <dbReference type="ARBA" id="ARBA00022801"/>
    </source>
</evidence>
<evidence type="ECO:0000313" key="5">
    <source>
        <dbReference type="EMBL" id="KAJ9150353.1"/>
    </source>
</evidence>
<keyword evidence="2" id="KW-0479">Metal-binding</keyword>
<dbReference type="PANTHER" id="PTHR43114:SF7">
    <property type="entry name" value="ADENOSINE DEAMINASE DOMAIN-CONTAINING PROTEIN"/>
    <property type="match status" value="1"/>
</dbReference>
<dbReference type="GO" id="GO:0046872">
    <property type="term" value="F:metal ion binding"/>
    <property type="evidence" value="ECO:0007669"/>
    <property type="project" value="UniProtKB-KW"/>
</dbReference>
<dbReference type="GO" id="GO:0000034">
    <property type="term" value="F:adenine deaminase activity"/>
    <property type="evidence" value="ECO:0007669"/>
    <property type="project" value="TreeGrafter"/>
</dbReference>
<proteinExistence type="predicted"/>
<keyword evidence="3" id="KW-0378">Hydrolase</keyword>
<evidence type="ECO:0000259" key="4">
    <source>
        <dbReference type="Pfam" id="PF00962"/>
    </source>
</evidence>
<evidence type="ECO:0000256" key="2">
    <source>
        <dbReference type="ARBA" id="ARBA00022723"/>
    </source>
</evidence>
<dbReference type="InterPro" id="IPR032466">
    <property type="entry name" value="Metal_Hydrolase"/>
</dbReference>
<feature type="domain" description="Adenosine deaminase" evidence="4">
    <location>
        <begin position="14"/>
        <end position="356"/>
    </location>
</feature>
<dbReference type="PANTHER" id="PTHR43114">
    <property type="entry name" value="ADENINE DEAMINASE"/>
    <property type="match status" value="1"/>
</dbReference>
<name>A0AA38RXS4_9PEZI</name>
<dbReference type="GO" id="GO:0043103">
    <property type="term" value="P:hypoxanthine salvage"/>
    <property type="evidence" value="ECO:0007669"/>
    <property type="project" value="TreeGrafter"/>
</dbReference>
<evidence type="ECO:0000256" key="1">
    <source>
        <dbReference type="ARBA" id="ARBA00001947"/>
    </source>
</evidence>